<dbReference type="PANTHER" id="PTHR46040:SF3">
    <property type="entry name" value="HIGH MOBILITY GROUP PROTEIN 2"/>
    <property type="match status" value="1"/>
</dbReference>
<evidence type="ECO:0000313" key="7">
    <source>
        <dbReference type="Proteomes" id="UP000616769"/>
    </source>
</evidence>
<feature type="compositionally biased region" description="Polar residues" evidence="4">
    <location>
        <begin position="298"/>
        <end position="308"/>
    </location>
</feature>
<keyword evidence="3" id="KW-0175">Coiled coil</keyword>
<feature type="transmembrane region" description="Helical" evidence="5">
    <location>
        <begin position="47"/>
        <end position="67"/>
    </location>
</feature>
<evidence type="ECO:0000256" key="1">
    <source>
        <dbReference type="ARBA" id="ARBA00023125"/>
    </source>
</evidence>
<dbReference type="Proteomes" id="UP000616769">
    <property type="component" value="Unassembled WGS sequence"/>
</dbReference>
<dbReference type="InterPro" id="IPR051965">
    <property type="entry name" value="ChromReg_NeuronalGeneExpr"/>
</dbReference>
<dbReference type="InterPro" id="IPR036910">
    <property type="entry name" value="HMG_box_dom_sf"/>
</dbReference>
<dbReference type="PROSITE" id="PS50118">
    <property type="entry name" value="HMG_BOX_2"/>
    <property type="match status" value="1"/>
</dbReference>
<proteinExistence type="predicted"/>
<feature type="region of interest" description="Disordered" evidence="4">
    <location>
        <begin position="176"/>
        <end position="220"/>
    </location>
</feature>
<organism evidence="6 7">
    <name type="scientific">Sarcoptes scabiei</name>
    <name type="common">Itch mite</name>
    <name type="synonym">Acarus scabiei</name>
    <dbReference type="NCBI Taxonomy" id="52283"/>
    <lineage>
        <taxon>Eukaryota</taxon>
        <taxon>Metazoa</taxon>
        <taxon>Ecdysozoa</taxon>
        <taxon>Arthropoda</taxon>
        <taxon>Chelicerata</taxon>
        <taxon>Arachnida</taxon>
        <taxon>Acari</taxon>
        <taxon>Acariformes</taxon>
        <taxon>Sarcoptiformes</taxon>
        <taxon>Astigmata</taxon>
        <taxon>Psoroptidia</taxon>
        <taxon>Sarcoptoidea</taxon>
        <taxon>Sarcoptidae</taxon>
        <taxon>Sarcoptinae</taxon>
        <taxon>Sarcoptes</taxon>
    </lineage>
</organism>
<feature type="compositionally biased region" description="Polar residues" evidence="4">
    <location>
        <begin position="176"/>
        <end position="185"/>
    </location>
</feature>
<dbReference type="AlphaFoldDB" id="A0A132A0Z3"/>
<name>A0A132A0Z3_SARSC</name>
<evidence type="ECO:0000256" key="2">
    <source>
        <dbReference type="ARBA" id="ARBA00023242"/>
    </source>
</evidence>
<dbReference type="InterPro" id="IPR009071">
    <property type="entry name" value="HMG_box_dom"/>
</dbReference>
<keyword evidence="1" id="KW-0238">DNA-binding</keyword>
<feature type="region of interest" description="Disordered" evidence="4">
    <location>
        <begin position="285"/>
        <end position="308"/>
    </location>
</feature>
<gene>
    <name evidence="6" type="ORF">QR98_0030540</name>
</gene>
<sequence>MKKSRAKFSNSYINDSFVWYFANQTCFGRLTIAELRHFLESIQPDNFLPMLFVLMPDTSIIFFAYIIPTLDKSLDNLCLGFVIRIKIYLKKCKKGELKRGNSKKKNDDSPRLPPNGYVRYLNANRNRVKNENPDLQLADIVRKLAAEWSSLDPSEKKIYQDEAKKAKIEFWKKQNKNNSTPNVCQKETKSKSPRKSQNESIVSSPLLANASVRETKDSEYAELHPDTSDCRVSMNTNQNLVSTSISLNSNAENEELINQSRCNQKINDSVRQCFKTLQQQAKIDSIPSITSHTTPSDQSIGEESNDQPKSLNVKILQEFGRKPDIPIFSDCFLRYNDLVEDHAKEIRKILSENEKTNLLLSEHTEKMSAEIEQLKIDEEKEKEKQVKLEKILKKLQQSLVQNFNREILLLAIESLKNKYDISRLSLENSDQLIDLLCKVRKNFDTTVNEEIKHKFYGKIRNMLSQMERFDY</sequence>
<accession>A0A132A0Z3</accession>
<keyword evidence="5" id="KW-0812">Transmembrane</keyword>
<keyword evidence="5" id="KW-1133">Transmembrane helix</keyword>
<dbReference type="PANTHER" id="PTHR46040">
    <property type="entry name" value="HIGH MOBILITY GROUP PROTEIN 2"/>
    <property type="match status" value="1"/>
</dbReference>
<evidence type="ECO:0000313" key="6">
    <source>
        <dbReference type="EMBL" id="KPM04604.1"/>
    </source>
</evidence>
<protein>
    <submittedName>
        <fullName evidence="6">High mobility group protein 20A-like protein</fullName>
    </submittedName>
</protein>
<dbReference type="SUPFAM" id="SSF47095">
    <property type="entry name" value="HMG-box"/>
    <property type="match status" value="1"/>
</dbReference>
<dbReference type="EMBL" id="JXLN01009547">
    <property type="protein sequence ID" value="KPM04604.1"/>
    <property type="molecule type" value="Genomic_DNA"/>
</dbReference>
<comment type="caution">
    <text evidence="6">The sequence shown here is derived from an EMBL/GenBank/DDBJ whole genome shotgun (WGS) entry which is preliminary data.</text>
</comment>
<dbReference type="GO" id="GO:0010468">
    <property type="term" value="P:regulation of gene expression"/>
    <property type="evidence" value="ECO:0007669"/>
    <property type="project" value="TreeGrafter"/>
</dbReference>
<keyword evidence="2" id="KW-0539">Nucleus</keyword>
<dbReference type="Pfam" id="PF00505">
    <property type="entry name" value="HMG_box"/>
    <property type="match status" value="1"/>
</dbReference>
<reference evidence="6 7" key="1">
    <citation type="journal article" date="2015" name="Parasit. Vectors">
        <title>Draft genome of the scabies mite.</title>
        <authorList>
            <person name="Rider S.D.Jr."/>
            <person name="Morgan M.S."/>
            <person name="Arlian L.G."/>
        </authorList>
    </citation>
    <scope>NUCLEOTIDE SEQUENCE [LARGE SCALE GENOMIC DNA]</scope>
    <source>
        <strain evidence="6">Arlian Lab</strain>
    </source>
</reference>
<dbReference type="Gene3D" id="1.10.30.10">
    <property type="entry name" value="High mobility group box domain"/>
    <property type="match status" value="1"/>
</dbReference>
<dbReference type="GO" id="GO:0003677">
    <property type="term" value="F:DNA binding"/>
    <property type="evidence" value="ECO:0007669"/>
    <property type="project" value="UniProtKB-UniRule"/>
</dbReference>
<dbReference type="VEuPathDB" id="VectorBase:SSCA007763"/>
<feature type="coiled-coil region" evidence="3">
    <location>
        <begin position="364"/>
        <end position="398"/>
    </location>
</feature>
<dbReference type="OrthoDB" id="6516054at2759"/>
<dbReference type="GO" id="GO:0005634">
    <property type="term" value="C:nucleus"/>
    <property type="evidence" value="ECO:0007669"/>
    <property type="project" value="UniProtKB-UniRule"/>
</dbReference>
<dbReference type="SMART" id="SM00398">
    <property type="entry name" value="HMG"/>
    <property type="match status" value="1"/>
</dbReference>
<evidence type="ECO:0000256" key="4">
    <source>
        <dbReference type="SAM" id="MobiDB-lite"/>
    </source>
</evidence>
<evidence type="ECO:0000256" key="5">
    <source>
        <dbReference type="SAM" id="Phobius"/>
    </source>
</evidence>
<feature type="compositionally biased region" description="Low complexity" evidence="4">
    <location>
        <begin position="285"/>
        <end position="297"/>
    </location>
</feature>
<keyword evidence="5" id="KW-0472">Membrane</keyword>
<evidence type="ECO:0000256" key="3">
    <source>
        <dbReference type="SAM" id="Coils"/>
    </source>
</evidence>